<dbReference type="AlphaFoldDB" id="A0A8H3G802"/>
<evidence type="ECO:0000313" key="2">
    <source>
        <dbReference type="EMBL" id="CAF9937515.1"/>
    </source>
</evidence>
<dbReference type="InterPro" id="IPR053225">
    <property type="entry name" value="Acyl-CoA_N-acyltransferase"/>
</dbReference>
<name>A0A8H3G802_9LECA</name>
<dbReference type="EMBL" id="CAJPDT010000100">
    <property type="protein sequence ID" value="CAF9937515.1"/>
    <property type="molecule type" value="Genomic_DNA"/>
</dbReference>
<feature type="compositionally biased region" description="Gly residues" evidence="1">
    <location>
        <begin position="349"/>
        <end position="363"/>
    </location>
</feature>
<feature type="region of interest" description="Disordered" evidence="1">
    <location>
        <begin position="349"/>
        <end position="383"/>
    </location>
</feature>
<reference evidence="2" key="1">
    <citation type="submission" date="2021-03" db="EMBL/GenBank/DDBJ databases">
        <authorList>
            <person name="Tagirdzhanova G."/>
        </authorList>
    </citation>
    <scope>NUCLEOTIDE SEQUENCE</scope>
</reference>
<feature type="region of interest" description="Disordered" evidence="1">
    <location>
        <begin position="181"/>
        <end position="203"/>
    </location>
</feature>
<feature type="region of interest" description="Disordered" evidence="1">
    <location>
        <begin position="249"/>
        <end position="289"/>
    </location>
</feature>
<dbReference type="SUPFAM" id="SSF55729">
    <property type="entry name" value="Acyl-CoA N-acyltransferases (Nat)"/>
    <property type="match status" value="1"/>
</dbReference>
<accession>A0A8H3G802</accession>
<dbReference type="Proteomes" id="UP000664534">
    <property type="component" value="Unassembled WGS sequence"/>
</dbReference>
<dbReference type="OrthoDB" id="61870at2759"/>
<protein>
    <recommendedName>
        <fullName evidence="4">N-acetyltransferase domain-containing protein</fullName>
    </recommendedName>
</protein>
<sequence length="437" mass="46095">MTSALPQTYTHPTPLTTLAPHLIPHLPKSLPLLRRLQFHTSSPSALTIATFPPSSAPATPFSALWADRTRAPETEIWIFSTYETLPLLPAPTPSQRQEAKAQCLALLANAARLPAPTPWAVVGSVNEILLRLIGGEEYIDGLVPQGVVEHGHGVRGGDVNVVSGISVPYCKWLIAPPGRNVKSQKEAAGEDEKEDDDYETPLPPNYAFSTLLTHELPLTISRTSIPKTAFTLAQLGNVCVRYVSDATVHSTPSIPSTPPSPPSQSLPTTTTTTPIDPSTSTQPPNQSHHHQPIAWAFLGVDGSLSSLHVEPAHRRQGLAKAVSRRLLRRLADDAAAMGFRAVSEGPGDDWGGVYGGQEGGGGEHGGRDRDGGTGGETTEYGAGEGWAHSDVAEENVGSAGVARGLGGRVGWRVRWVRMELAAAVAVGEGEGEGEGGG</sequence>
<keyword evidence="3" id="KW-1185">Reference proteome</keyword>
<dbReference type="Gene3D" id="3.40.630.30">
    <property type="match status" value="1"/>
</dbReference>
<gene>
    <name evidence="2" type="ORF">IMSHALPRED_000441</name>
</gene>
<proteinExistence type="predicted"/>
<evidence type="ECO:0000256" key="1">
    <source>
        <dbReference type="SAM" id="MobiDB-lite"/>
    </source>
</evidence>
<dbReference type="PANTHER" id="PTHR20958">
    <property type="entry name" value="GLYCINE N-ACYLTRANSFERASE-LIKE PROTEIN"/>
    <property type="match status" value="1"/>
</dbReference>
<evidence type="ECO:0000313" key="3">
    <source>
        <dbReference type="Proteomes" id="UP000664534"/>
    </source>
</evidence>
<evidence type="ECO:0008006" key="4">
    <source>
        <dbReference type="Google" id="ProtNLM"/>
    </source>
</evidence>
<dbReference type="CDD" id="cd04301">
    <property type="entry name" value="NAT_SF"/>
    <property type="match status" value="1"/>
</dbReference>
<feature type="compositionally biased region" description="Pro residues" evidence="1">
    <location>
        <begin position="255"/>
        <end position="264"/>
    </location>
</feature>
<dbReference type="InterPro" id="IPR016181">
    <property type="entry name" value="Acyl_CoA_acyltransferase"/>
</dbReference>
<dbReference type="PANTHER" id="PTHR20958:SF6">
    <property type="entry name" value="GLYCINE N-ACYLTRANSFERASE-LIKE PROTEIN"/>
    <property type="match status" value="1"/>
</dbReference>
<feature type="compositionally biased region" description="Low complexity" evidence="1">
    <location>
        <begin position="265"/>
        <end position="284"/>
    </location>
</feature>
<comment type="caution">
    <text evidence="2">The sequence shown here is derived from an EMBL/GenBank/DDBJ whole genome shotgun (WGS) entry which is preliminary data.</text>
</comment>
<organism evidence="2 3">
    <name type="scientific">Imshaugia aleurites</name>
    <dbReference type="NCBI Taxonomy" id="172621"/>
    <lineage>
        <taxon>Eukaryota</taxon>
        <taxon>Fungi</taxon>
        <taxon>Dikarya</taxon>
        <taxon>Ascomycota</taxon>
        <taxon>Pezizomycotina</taxon>
        <taxon>Lecanoromycetes</taxon>
        <taxon>OSLEUM clade</taxon>
        <taxon>Lecanoromycetidae</taxon>
        <taxon>Lecanorales</taxon>
        <taxon>Lecanorineae</taxon>
        <taxon>Parmeliaceae</taxon>
        <taxon>Imshaugia</taxon>
    </lineage>
</organism>